<reference evidence="1" key="1">
    <citation type="submission" date="2011-02" db="EMBL/GenBank/DDBJ databases">
        <title>The genome of the leaf-cutting ant Acromyrmex echinatior suggests key adaptations to social evolution and fungus farming.</title>
        <authorList>
            <person name="Nygaard S."/>
            <person name="Zhang G."/>
        </authorList>
    </citation>
    <scope>NUCLEOTIDE SEQUENCE</scope>
</reference>
<protein>
    <submittedName>
        <fullName evidence="1">Uncharacterized protein</fullName>
    </submittedName>
</protein>
<sequence>MAKFLVFPAWRFVATSHAGFDKWPKDFQCGKTILDFLVLLCSPSGVGDCTPCAFDSLMDKQYTNLRRKEADQVESLASILEIRLGIGLLSDSCETFPEE</sequence>
<proteinExistence type="predicted"/>
<dbReference type="EMBL" id="GL888482">
    <property type="protein sequence ID" value="EGI60231.1"/>
    <property type="molecule type" value="Genomic_DNA"/>
</dbReference>
<evidence type="ECO:0000313" key="1">
    <source>
        <dbReference type="EMBL" id="EGI60231.1"/>
    </source>
</evidence>
<gene>
    <name evidence="1" type="ORF">G5I_11566</name>
</gene>
<organism evidence="2">
    <name type="scientific">Acromyrmex echinatior</name>
    <name type="common">Panamanian leafcutter ant</name>
    <name type="synonym">Acromyrmex octospinosus echinatior</name>
    <dbReference type="NCBI Taxonomy" id="103372"/>
    <lineage>
        <taxon>Eukaryota</taxon>
        <taxon>Metazoa</taxon>
        <taxon>Ecdysozoa</taxon>
        <taxon>Arthropoda</taxon>
        <taxon>Hexapoda</taxon>
        <taxon>Insecta</taxon>
        <taxon>Pterygota</taxon>
        <taxon>Neoptera</taxon>
        <taxon>Endopterygota</taxon>
        <taxon>Hymenoptera</taxon>
        <taxon>Apocrita</taxon>
        <taxon>Aculeata</taxon>
        <taxon>Formicoidea</taxon>
        <taxon>Formicidae</taxon>
        <taxon>Myrmicinae</taxon>
        <taxon>Acromyrmex</taxon>
    </lineage>
</organism>
<accession>F4WZY8</accession>
<keyword evidence="2" id="KW-1185">Reference proteome</keyword>
<dbReference type="AlphaFoldDB" id="F4WZY8"/>
<dbReference type="InParanoid" id="F4WZY8"/>
<name>F4WZY8_ACREC</name>
<dbReference type="Proteomes" id="UP000007755">
    <property type="component" value="Unassembled WGS sequence"/>
</dbReference>
<evidence type="ECO:0000313" key="2">
    <source>
        <dbReference type="Proteomes" id="UP000007755"/>
    </source>
</evidence>